<dbReference type="GO" id="GO:0070652">
    <property type="term" value="C:HAUS complex"/>
    <property type="evidence" value="ECO:0007669"/>
    <property type="project" value="InterPro"/>
</dbReference>
<evidence type="ECO:0000256" key="9">
    <source>
        <dbReference type="ARBA" id="ARBA00023306"/>
    </source>
</evidence>
<dbReference type="InterPro" id="IPR026243">
    <property type="entry name" value="HAUS1"/>
</dbReference>
<comment type="subcellular location">
    <subcellularLocation>
        <location evidence="1">Cytoplasm</location>
        <location evidence="1">Cytoskeleton</location>
        <location evidence="1">Spindle</location>
    </subcellularLocation>
</comment>
<evidence type="ECO:0000256" key="8">
    <source>
        <dbReference type="ARBA" id="ARBA00023212"/>
    </source>
</evidence>
<keyword evidence="8" id="KW-0206">Cytoskeleton</keyword>
<organism evidence="11 12">
    <name type="scientific">Hyaloscypha hepaticicola</name>
    <dbReference type="NCBI Taxonomy" id="2082293"/>
    <lineage>
        <taxon>Eukaryota</taxon>
        <taxon>Fungi</taxon>
        <taxon>Dikarya</taxon>
        <taxon>Ascomycota</taxon>
        <taxon>Pezizomycotina</taxon>
        <taxon>Leotiomycetes</taxon>
        <taxon>Helotiales</taxon>
        <taxon>Hyaloscyphaceae</taxon>
        <taxon>Hyaloscypha</taxon>
    </lineage>
</organism>
<keyword evidence="12" id="KW-1185">Reference proteome</keyword>
<dbReference type="PANTHER" id="PTHR31570">
    <property type="entry name" value="HAUS AUGMIN-LIKE COMPLEX SUBUNIT 1"/>
    <property type="match status" value="1"/>
</dbReference>
<evidence type="ECO:0000313" key="11">
    <source>
        <dbReference type="EMBL" id="PMD14075.1"/>
    </source>
</evidence>
<keyword evidence="7 10" id="KW-0175">Coiled coil</keyword>
<evidence type="ECO:0000256" key="3">
    <source>
        <dbReference type="ARBA" id="ARBA00022490"/>
    </source>
</evidence>
<protein>
    <recommendedName>
        <fullName evidence="13">HAUS augmin-like complex subunit 1</fullName>
    </recommendedName>
</protein>
<evidence type="ECO:0000256" key="7">
    <source>
        <dbReference type="ARBA" id="ARBA00023054"/>
    </source>
</evidence>
<dbReference type="EMBL" id="KZ613525">
    <property type="protein sequence ID" value="PMD14075.1"/>
    <property type="molecule type" value="Genomic_DNA"/>
</dbReference>
<evidence type="ECO:0000256" key="4">
    <source>
        <dbReference type="ARBA" id="ARBA00022618"/>
    </source>
</evidence>
<gene>
    <name evidence="11" type="ORF">NA56DRAFT_405543</name>
</gene>
<dbReference type="OrthoDB" id="5372507at2759"/>
<feature type="coiled-coil region" evidence="10">
    <location>
        <begin position="225"/>
        <end position="276"/>
    </location>
</feature>
<dbReference type="GO" id="GO:0051225">
    <property type="term" value="P:spindle assembly"/>
    <property type="evidence" value="ECO:0007669"/>
    <property type="project" value="InterPro"/>
</dbReference>
<evidence type="ECO:0000256" key="6">
    <source>
        <dbReference type="ARBA" id="ARBA00022776"/>
    </source>
</evidence>
<dbReference type="AlphaFoldDB" id="A0A2J6PJ73"/>
<evidence type="ECO:0008006" key="13">
    <source>
        <dbReference type="Google" id="ProtNLM"/>
    </source>
</evidence>
<dbReference type="Proteomes" id="UP000235672">
    <property type="component" value="Unassembled WGS sequence"/>
</dbReference>
<dbReference type="GO" id="GO:0005829">
    <property type="term" value="C:cytosol"/>
    <property type="evidence" value="ECO:0007669"/>
    <property type="project" value="TreeGrafter"/>
</dbReference>
<keyword evidence="6" id="KW-0498">Mitosis</keyword>
<comment type="similarity">
    <text evidence="2">Belongs to the HAUS1 family.</text>
</comment>
<evidence type="ECO:0000256" key="10">
    <source>
        <dbReference type="SAM" id="Coils"/>
    </source>
</evidence>
<sequence>MAHLSPSAIFSPSVARQQLAAAKDWNYIDSWLSTKFNGKTPPPFERNNDTLKALLALAALNETADEERDLLARVEAKALQDLQAREEVDPNAQLLISIEESLTREGQTSLEALSTMGVTLNRAIPDVEKLGRSIIDLQVSACDLDQASERVSVLETHLNNELETINALIKDLQSDAYQPSADLPKQTIDYQRKTKALVSKLPELKDRVSSLSASLGISKVTVQDVQTEENKFQHLLAVVKDLEIQVKSYHGLPQDTDLARLELESVRGELQDLTRQRDSMFEGLVERETPRKTRS</sequence>
<dbReference type="PANTHER" id="PTHR31570:SF1">
    <property type="entry name" value="HAUS AUGMIN-LIKE COMPLEX SUBUNIT 1"/>
    <property type="match status" value="1"/>
</dbReference>
<keyword evidence="3" id="KW-0963">Cytoplasm</keyword>
<accession>A0A2J6PJ73</accession>
<reference evidence="11 12" key="1">
    <citation type="submission" date="2016-05" db="EMBL/GenBank/DDBJ databases">
        <title>A degradative enzymes factory behind the ericoid mycorrhizal symbiosis.</title>
        <authorList>
            <consortium name="DOE Joint Genome Institute"/>
            <person name="Martino E."/>
            <person name="Morin E."/>
            <person name="Grelet G."/>
            <person name="Kuo A."/>
            <person name="Kohler A."/>
            <person name="Daghino S."/>
            <person name="Barry K."/>
            <person name="Choi C."/>
            <person name="Cichocki N."/>
            <person name="Clum A."/>
            <person name="Copeland A."/>
            <person name="Hainaut M."/>
            <person name="Haridas S."/>
            <person name="Labutti K."/>
            <person name="Lindquist E."/>
            <person name="Lipzen A."/>
            <person name="Khouja H.-R."/>
            <person name="Murat C."/>
            <person name="Ohm R."/>
            <person name="Olson A."/>
            <person name="Spatafora J."/>
            <person name="Veneault-Fourrey C."/>
            <person name="Henrissat B."/>
            <person name="Grigoriev I."/>
            <person name="Martin F."/>
            <person name="Perotto S."/>
        </authorList>
    </citation>
    <scope>NUCLEOTIDE SEQUENCE [LARGE SCALE GENOMIC DNA]</scope>
    <source>
        <strain evidence="11 12">UAMH 7357</strain>
    </source>
</reference>
<keyword evidence="9" id="KW-0131">Cell cycle</keyword>
<dbReference type="GO" id="GO:0051301">
    <property type="term" value="P:cell division"/>
    <property type="evidence" value="ECO:0007669"/>
    <property type="project" value="UniProtKB-KW"/>
</dbReference>
<evidence type="ECO:0000256" key="2">
    <source>
        <dbReference type="ARBA" id="ARBA00005479"/>
    </source>
</evidence>
<dbReference type="GO" id="GO:0005874">
    <property type="term" value="C:microtubule"/>
    <property type="evidence" value="ECO:0007669"/>
    <property type="project" value="UniProtKB-KW"/>
</dbReference>
<evidence type="ECO:0000256" key="5">
    <source>
        <dbReference type="ARBA" id="ARBA00022701"/>
    </source>
</evidence>
<keyword evidence="5" id="KW-0493">Microtubule</keyword>
<evidence type="ECO:0000256" key="1">
    <source>
        <dbReference type="ARBA" id="ARBA00004186"/>
    </source>
</evidence>
<proteinExistence type="inferred from homology"/>
<dbReference type="GO" id="GO:0005819">
    <property type="term" value="C:spindle"/>
    <property type="evidence" value="ECO:0007669"/>
    <property type="project" value="UniProtKB-SubCell"/>
</dbReference>
<keyword evidence="4" id="KW-0132">Cell division</keyword>
<dbReference type="Pfam" id="PF25762">
    <property type="entry name" value="HAUS1"/>
    <property type="match status" value="1"/>
</dbReference>
<name>A0A2J6PJ73_9HELO</name>
<evidence type="ECO:0000313" key="12">
    <source>
        <dbReference type="Proteomes" id="UP000235672"/>
    </source>
</evidence>